<evidence type="ECO:0000313" key="1">
    <source>
        <dbReference type="EMBL" id="MEE3852560.1"/>
    </source>
</evidence>
<accession>A0ABU7MHP1</accession>
<reference evidence="1 2" key="1">
    <citation type="submission" date="2024-01" db="EMBL/GenBank/DDBJ databases">
        <title>Draft genome sequence of Gordonia sp. LSe1-13.</title>
        <authorList>
            <person name="Suphannarot A."/>
            <person name="Mingma R."/>
        </authorList>
    </citation>
    <scope>NUCLEOTIDE SEQUENCE [LARGE SCALE GENOMIC DNA]</scope>
    <source>
        <strain evidence="1 2">LSe1-13</strain>
    </source>
</reference>
<organism evidence="1 2">
    <name type="scientific">Gordonia sesuvii</name>
    <dbReference type="NCBI Taxonomy" id="3116777"/>
    <lineage>
        <taxon>Bacteria</taxon>
        <taxon>Bacillati</taxon>
        <taxon>Actinomycetota</taxon>
        <taxon>Actinomycetes</taxon>
        <taxon>Mycobacteriales</taxon>
        <taxon>Gordoniaceae</taxon>
        <taxon>Gordonia</taxon>
    </lineage>
</organism>
<protein>
    <submittedName>
        <fullName evidence="1">Uncharacterized protein</fullName>
    </submittedName>
</protein>
<name>A0ABU7MHP1_9ACTN</name>
<dbReference type="RefSeq" id="WP_330434852.1">
    <property type="nucleotide sequence ID" value="NZ_JAZDUF010000006.1"/>
</dbReference>
<keyword evidence="2" id="KW-1185">Reference proteome</keyword>
<proteinExistence type="predicted"/>
<dbReference type="EMBL" id="JAZDUF010000006">
    <property type="protein sequence ID" value="MEE3852560.1"/>
    <property type="molecule type" value="Genomic_DNA"/>
</dbReference>
<gene>
    <name evidence="1" type="ORF">VZC37_19620</name>
</gene>
<sequence>MGTPRGDDELNERHRGWIEAFVVRARRVEAHSLAQDRELCSKIGSVTWKVMVGSDGEATLTQELPPEEQVESAAARLRPLILNDEDAYGPKALKAIKWFLRGKSTDQIDQFVSEFSAQWSRFDSNSEDAQAYMSQRWAVDGSEPITNVSDNVLAFAWLYGDVVHADSERLAAVEPWGVRERFRAAAPLICRLLETTVMTLNFVRWLSARGLIQLDQDVFSREVVVGDEPFIETGRVMVAPVDTQLPDPGSEEFGEGWQELDADSVRLLLQSQRAGDDSA</sequence>
<comment type="caution">
    <text evidence="1">The sequence shown here is derived from an EMBL/GenBank/DDBJ whole genome shotgun (WGS) entry which is preliminary data.</text>
</comment>
<dbReference type="Proteomes" id="UP001347146">
    <property type="component" value="Unassembled WGS sequence"/>
</dbReference>
<evidence type="ECO:0000313" key="2">
    <source>
        <dbReference type="Proteomes" id="UP001347146"/>
    </source>
</evidence>